<comment type="caution">
    <text evidence="1">The sequence shown here is derived from an EMBL/GenBank/DDBJ whole genome shotgun (WGS) entry which is preliminary data.</text>
</comment>
<evidence type="ECO:0000313" key="1">
    <source>
        <dbReference type="EMBL" id="KAI3771343.1"/>
    </source>
</evidence>
<organism evidence="1 2">
    <name type="scientific">Arctium lappa</name>
    <name type="common">Greater burdock</name>
    <name type="synonym">Lappa major</name>
    <dbReference type="NCBI Taxonomy" id="4217"/>
    <lineage>
        <taxon>Eukaryota</taxon>
        <taxon>Viridiplantae</taxon>
        <taxon>Streptophyta</taxon>
        <taxon>Embryophyta</taxon>
        <taxon>Tracheophyta</taxon>
        <taxon>Spermatophyta</taxon>
        <taxon>Magnoliopsida</taxon>
        <taxon>eudicotyledons</taxon>
        <taxon>Gunneridae</taxon>
        <taxon>Pentapetalae</taxon>
        <taxon>asterids</taxon>
        <taxon>campanulids</taxon>
        <taxon>Asterales</taxon>
        <taxon>Asteraceae</taxon>
        <taxon>Carduoideae</taxon>
        <taxon>Cardueae</taxon>
        <taxon>Arctiinae</taxon>
        <taxon>Arctium</taxon>
    </lineage>
</organism>
<reference evidence="1 2" key="2">
    <citation type="journal article" date="2022" name="Mol. Ecol. Resour.">
        <title>The genomes of chicory, endive, great burdock and yacon provide insights into Asteraceae paleo-polyploidization history and plant inulin production.</title>
        <authorList>
            <person name="Fan W."/>
            <person name="Wang S."/>
            <person name="Wang H."/>
            <person name="Wang A."/>
            <person name="Jiang F."/>
            <person name="Liu H."/>
            <person name="Zhao H."/>
            <person name="Xu D."/>
            <person name="Zhang Y."/>
        </authorList>
    </citation>
    <scope>NUCLEOTIDE SEQUENCE [LARGE SCALE GENOMIC DNA]</scope>
    <source>
        <strain evidence="2">cv. Niubang</strain>
    </source>
</reference>
<accession>A0ACB9FK78</accession>
<dbReference type="EMBL" id="CM042047">
    <property type="protein sequence ID" value="KAI3771343.1"/>
    <property type="molecule type" value="Genomic_DNA"/>
</dbReference>
<name>A0ACB9FK78_ARCLA</name>
<dbReference type="Proteomes" id="UP001055879">
    <property type="component" value="Linkage Group LG01"/>
</dbReference>
<reference evidence="2" key="1">
    <citation type="journal article" date="2022" name="Mol. Ecol. Resour.">
        <title>The genomes of chicory, endive, great burdock and yacon provide insights into Asteraceae palaeo-polyploidization history and plant inulin production.</title>
        <authorList>
            <person name="Fan W."/>
            <person name="Wang S."/>
            <person name="Wang H."/>
            <person name="Wang A."/>
            <person name="Jiang F."/>
            <person name="Liu H."/>
            <person name="Zhao H."/>
            <person name="Xu D."/>
            <person name="Zhang Y."/>
        </authorList>
    </citation>
    <scope>NUCLEOTIDE SEQUENCE [LARGE SCALE GENOMIC DNA]</scope>
    <source>
        <strain evidence="2">cv. Niubang</strain>
    </source>
</reference>
<proteinExistence type="predicted"/>
<sequence length="143" mass="16272">MNKRNGHTSNILLHGFHAVEKSSLDRVKLGTLILEKLKDFGQVGVIKIQVTGDLRIPDRVLFQDNDPMNSVGEETTELLLESGKLGTKQSVLPICVKNIDKHLRGYEYGILREIRQIGRYFQRVAWSMSGRGRWEVRVNSVRG</sequence>
<evidence type="ECO:0000313" key="2">
    <source>
        <dbReference type="Proteomes" id="UP001055879"/>
    </source>
</evidence>
<keyword evidence="2" id="KW-1185">Reference proteome</keyword>
<gene>
    <name evidence="1" type="ORF">L6452_02505</name>
</gene>
<protein>
    <submittedName>
        <fullName evidence="1">Uncharacterized protein</fullName>
    </submittedName>
</protein>